<protein>
    <submittedName>
        <fullName evidence="2">Uncharacterized protein</fullName>
    </submittedName>
</protein>
<evidence type="ECO:0000313" key="2">
    <source>
        <dbReference type="EMBL" id="SEG31641.1"/>
    </source>
</evidence>
<evidence type="ECO:0000313" key="3">
    <source>
        <dbReference type="Proteomes" id="UP000236754"/>
    </source>
</evidence>
<dbReference type="Proteomes" id="UP000236754">
    <property type="component" value="Unassembled WGS sequence"/>
</dbReference>
<feature type="region of interest" description="Disordered" evidence="1">
    <location>
        <begin position="1"/>
        <end position="24"/>
    </location>
</feature>
<organism evidence="2 3">
    <name type="scientific">Actinacidiphila yanglinensis</name>
    <dbReference type="NCBI Taxonomy" id="310779"/>
    <lineage>
        <taxon>Bacteria</taxon>
        <taxon>Bacillati</taxon>
        <taxon>Actinomycetota</taxon>
        <taxon>Actinomycetes</taxon>
        <taxon>Kitasatosporales</taxon>
        <taxon>Streptomycetaceae</taxon>
        <taxon>Actinacidiphila</taxon>
    </lineage>
</organism>
<dbReference type="RefSeq" id="WP_200823215.1">
    <property type="nucleotide sequence ID" value="NZ_FNVU01000004.1"/>
</dbReference>
<accession>A0A1H5Z5N1</accession>
<dbReference type="AlphaFoldDB" id="A0A1H5Z5N1"/>
<keyword evidence="3" id="KW-1185">Reference proteome</keyword>
<proteinExistence type="predicted"/>
<sequence>MSTSTVSPGPAFHGSSALGSGEGQPRHVLGNALRAVKVFVTAAVDVVILGSESARH</sequence>
<evidence type="ECO:0000256" key="1">
    <source>
        <dbReference type="SAM" id="MobiDB-lite"/>
    </source>
</evidence>
<reference evidence="2 3" key="1">
    <citation type="submission" date="2016-10" db="EMBL/GenBank/DDBJ databases">
        <authorList>
            <person name="de Groot N.N."/>
        </authorList>
    </citation>
    <scope>NUCLEOTIDE SEQUENCE [LARGE SCALE GENOMIC DNA]</scope>
    <source>
        <strain evidence="2 3">CGMCC 4.2023</strain>
    </source>
</reference>
<name>A0A1H5Z5N1_9ACTN</name>
<dbReference type="EMBL" id="FNVU01000004">
    <property type="protein sequence ID" value="SEG31641.1"/>
    <property type="molecule type" value="Genomic_DNA"/>
</dbReference>
<gene>
    <name evidence="2" type="ORF">SAMN05216223_104324</name>
</gene>